<dbReference type="GO" id="GO:0003899">
    <property type="term" value="F:DNA-directed RNA polymerase activity"/>
    <property type="evidence" value="ECO:0007669"/>
    <property type="project" value="EnsemblFungi"/>
</dbReference>
<dbReference type="OMA" id="LGPTLWW"/>
<evidence type="ECO:0000256" key="5">
    <source>
        <dbReference type="ARBA" id="ARBA00023242"/>
    </source>
</evidence>
<dbReference type="InterPro" id="IPR012340">
    <property type="entry name" value="NA-bd_OB-fold"/>
</dbReference>
<evidence type="ECO:0000313" key="10">
    <source>
        <dbReference type="EMBL" id="EPE08219.1"/>
    </source>
</evidence>
<dbReference type="HOGENOM" id="CLU_073901_1_0_1"/>
<dbReference type="FunFam" id="2.40.50.140:FF:000221">
    <property type="entry name" value="DNA-directed RNA polymerase III subunit"/>
    <property type="match status" value="1"/>
</dbReference>
<dbReference type="Proteomes" id="UP000016923">
    <property type="component" value="Unassembled WGS sequence"/>
</dbReference>
<dbReference type="EMBL" id="KE148149">
    <property type="protein sequence ID" value="EPE08219.1"/>
    <property type="molecule type" value="Genomic_DNA"/>
</dbReference>
<sequence length="216" mass="25075">MFILTKVADLVRIDPNDFSKKSIHAIEDNINAKYANKVGDATASISSMNKILCTDIRQVIQKIGLCICLYDLLWTSEGLIGHGDGYVNVNVEFRLVVFHPFKGEVMFARISSCSPNGIHLRTDFFDDILIPFDELPDEAEYDMNQQLWVWNIEDTRMFYDNHEMVRFRVIDEEWHDQTPTKPIERGEESDEPRNPPYRIRGSMKDPGLGVCIWWDE</sequence>
<evidence type="ECO:0000256" key="6">
    <source>
        <dbReference type="RuleBase" id="RU369086"/>
    </source>
</evidence>
<evidence type="ECO:0000256" key="4">
    <source>
        <dbReference type="ARBA" id="ARBA00023163"/>
    </source>
</evidence>
<dbReference type="Pfam" id="PF08292">
    <property type="entry name" value="RNA_pol_Rbc25"/>
    <property type="match status" value="1"/>
</dbReference>
<feature type="domain" description="RNA polymerase Rpb7-like N-terminal" evidence="8">
    <location>
        <begin position="9"/>
        <end position="85"/>
    </location>
</feature>
<dbReference type="PANTHER" id="PTHR12709:SF1">
    <property type="entry name" value="DNA-DIRECTED RNA POLYMERASE III SUBUNIT RPC8"/>
    <property type="match status" value="1"/>
</dbReference>
<dbReference type="VEuPathDB" id="FungiDB:F503_01002"/>
<dbReference type="AlphaFoldDB" id="S3C401"/>
<dbReference type="InterPro" id="IPR005576">
    <property type="entry name" value="Rpb7-like_N"/>
</dbReference>
<proteinExistence type="inferred from homology"/>
<dbReference type="InterPro" id="IPR013238">
    <property type="entry name" value="RNA_pol_III_Rbc25"/>
</dbReference>
<comment type="similarity">
    <text evidence="2">Belongs to the eukaryotic RPB7/RPC8 RNA polymerase subunit family.</text>
</comment>
<keyword evidence="4 6" id="KW-0804">Transcription</keyword>
<dbReference type="GO" id="GO:0042797">
    <property type="term" value="P:tRNA transcription by RNA polymerase III"/>
    <property type="evidence" value="ECO:0007669"/>
    <property type="project" value="EnsemblFungi"/>
</dbReference>
<comment type="function">
    <text evidence="6">DNA-dependent RNA polymerase which catalyzes the transcription of DNA into RNA using the four ribonucleoside triphosphates as substrates.</text>
</comment>
<evidence type="ECO:0000256" key="7">
    <source>
        <dbReference type="SAM" id="MobiDB-lite"/>
    </source>
</evidence>
<keyword evidence="5 6" id="KW-0539">Nucleus</keyword>
<dbReference type="InterPro" id="IPR036898">
    <property type="entry name" value="RNA_pol_Rpb7-like_N_sf"/>
</dbReference>
<reference evidence="10 11" key="1">
    <citation type="journal article" date="2013" name="BMC Genomics">
        <title>The genome and transcriptome of the pine saprophyte Ophiostoma piceae, and a comparison with the bark beetle-associated pine pathogen Grosmannia clavigera.</title>
        <authorList>
            <person name="Haridas S."/>
            <person name="Wang Y."/>
            <person name="Lim L."/>
            <person name="Massoumi Alamouti S."/>
            <person name="Jackman S."/>
            <person name="Docking R."/>
            <person name="Robertson G."/>
            <person name="Birol I."/>
            <person name="Bohlmann J."/>
            <person name="Breuil C."/>
        </authorList>
    </citation>
    <scope>NUCLEOTIDE SEQUENCE [LARGE SCALE GENOMIC DNA]</scope>
    <source>
        <strain evidence="10 11">UAMH 11346</strain>
    </source>
</reference>
<evidence type="ECO:0000259" key="8">
    <source>
        <dbReference type="Pfam" id="PF03876"/>
    </source>
</evidence>
<dbReference type="GO" id="GO:0000785">
    <property type="term" value="C:chromatin"/>
    <property type="evidence" value="ECO:0007669"/>
    <property type="project" value="EnsemblFungi"/>
</dbReference>
<comment type="subcellular location">
    <subcellularLocation>
        <location evidence="1 6">Nucleus</location>
    </subcellularLocation>
</comment>
<keyword evidence="11" id="KW-1185">Reference proteome</keyword>
<evidence type="ECO:0000256" key="2">
    <source>
        <dbReference type="ARBA" id="ARBA00009307"/>
    </source>
</evidence>
<dbReference type="InterPro" id="IPR045113">
    <property type="entry name" value="Rpb7-like"/>
</dbReference>
<dbReference type="eggNOG" id="KOG3297">
    <property type="taxonomic scope" value="Eukaryota"/>
</dbReference>
<dbReference type="CDD" id="cd04330">
    <property type="entry name" value="RNAP_III_Rpc25_N"/>
    <property type="match status" value="1"/>
</dbReference>
<gene>
    <name evidence="10" type="ORF">F503_01002</name>
</gene>
<evidence type="ECO:0000259" key="9">
    <source>
        <dbReference type="Pfam" id="PF08292"/>
    </source>
</evidence>
<dbReference type="Gene3D" id="3.30.1490.120">
    <property type="entry name" value="RNA polymerase Rpb7-like, N-terminal domain"/>
    <property type="match status" value="1"/>
</dbReference>
<evidence type="ECO:0000256" key="3">
    <source>
        <dbReference type="ARBA" id="ARBA00022478"/>
    </source>
</evidence>
<dbReference type="STRING" id="1262450.S3C401"/>
<protein>
    <recommendedName>
        <fullName evidence="6">DNA-directed RNA polymerase subunit</fullName>
    </recommendedName>
</protein>
<dbReference type="Gene3D" id="2.40.50.140">
    <property type="entry name" value="Nucleic acid-binding proteins"/>
    <property type="match status" value="1"/>
</dbReference>
<feature type="domain" description="RNA polymerase III subunit Rpc25" evidence="9">
    <location>
        <begin position="104"/>
        <end position="214"/>
    </location>
</feature>
<dbReference type="Pfam" id="PF03876">
    <property type="entry name" value="SHS2_Rpb7-N"/>
    <property type="match status" value="1"/>
</dbReference>
<dbReference type="GO" id="GO:0006386">
    <property type="term" value="P:termination of RNA polymerase III transcription"/>
    <property type="evidence" value="ECO:0007669"/>
    <property type="project" value="EnsemblFungi"/>
</dbReference>
<dbReference type="GO" id="GO:0005666">
    <property type="term" value="C:RNA polymerase III complex"/>
    <property type="evidence" value="ECO:0007669"/>
    <property type="project" value="EnsemblFungi"/>
</dbReference>
<dbReference type="PANTHER" id="PTHR12709">
    <property type="entry name" value="DNA-DIRECTED RNA POLYMERASE II, III"/>
    <property type="match status" value="1"/>
</dbReference>
<dbReference type="OrthoDB" id="10256606at2759"/>
<keyword evidence="3 6" id="KW-0240">DNA-directed RNA polymerase</keyword>
<organism evidence="10 11">
    <name type="scientific">Ophiostoma piceae (strain UAMH 11346)</name>
    <name type="common">Sap stain fungus</name>
    <dbReference type="NCBI Taxonomy" id="1262450"/>
    <lineage>
        <taxon>Eukaryota</taxon>
        <taxon>Fungi</taxon>
        <taxon>Dikarya</taxon>
        <taxon>Ascomycota</taxon>
        <taxon>Pezizomycotina</taxon>
        <taxon>Sordariomycetes</taxon>
        <taxon>Sordariomycetidae</taxon>
        <taxon>Ophiostomatales</taxon>
        <taxon>Ophiostomataceae</taxon>
        <taxon>Ophiostoma</taxon>
    </lineage>
</organism>
<name>S3C401_OPHP1</name>
<evidence type="ECO:0000313" key="11">
    <source>
        <dbReference type="Proteomes" id="UP000016923"/>
    </source>
</evidence>
<dbReference type="SUPFAM" id="SSF50249">
    <property type="entry name" value="Nucleic acid-binding proteins"/>
    <property type="match status" value="1"/>
</dbReference>
<dbReference type="SUPFAM" id="SSF88798">
    <property type="entry name" value="N-terminal, heterodimerisation domain of RBP7 (RpoE)"/>
    <property type="match status" value="1"/>
</dbReference>
<feature type="compositionally biased region" description="Basic and acidic residues" evidence="7">
    <location>
        <begin position="177"/>
        <end position="186"/>
    </location>
</feature>
<feature type="region of interest" description="Disordered" evidence="7">
    <location>
        <begin position="177"/>
        <end position="202"/>
    </location>
</feature>
<dbReference type="GO" id="GO:0006384">
    <property type="term" value="P:transcription initiation at RNA polymerase III promoter"/>
    <property type="evidence" value="ECO:0007669"/>
    <property type="project" value="EnsemblFungi"/>
</dbReference>
<evidence type="ECO:0000256" key="1">
    <source>
        <dbReference type="ARBA" id="ARBA00004123"/>
    </source>
</evidence>
<accession>S3C401</accession>